<dbReference type="PROSITE" id="PS01039">
    <property type="entry name" value="SBP_BACTERIAL_3"/>
    <property type="match status" value="1"/>
</dbReference>
<proteinExistence type="inferred from homology"/>
<feature type="domain" description="Solute-binding protein family 3/N-terminal" evidence="5">
    <location>
        <begin position="73"/>
        <end position="293"/>
    </location>
</feature>
<dbReference type="Pfam" id="PF00497">
    <property type="entry name" value="SBP_bac_3"/>
    <property type="match status" value="1"/>
</dbReference>
<reference evidence="6 7" key="1">
    <citation type="submission" date="2019-07" db="EMBL/GenBank/DDBJ databases">
        <title>Litoreibacter alkalisoli sp. nov., isolated from saline-alkaline soil.</title>
        <authorList>
            <person name="Wang S."/>
            <person name="Xu L."/>
            <person name="Xing Y.-T."/>
            <person name="Sun J.-Q."/>
        </authorList>
    </citation>
    <scope>NUCLEOTIDE SEQUENCE [LARGE SCALE GENOMIC DNA]</scope>
    <source>
        <strain evidence="6 7">LN3S51</strain>
    </source>
</reference>
<dbReference type="CDD" id="cd13530">
    <property type="entry name" value="PBP2_peptides_like"/>
    <property type="match status" value="1"/>
</dbReference>
<dbReference type="Proteomes" id="UP000318483">
    <property type="component" value="Chromosome"/>
</dbReference>
<evidence type="ECO:0000313" key="6">
    <source>
        <dbReference type="EMBL" id="QDY70023.1"/>
    </source>
</evidence>
<evidence type="ECO:0000256" key="4">
    <source>
        <dbReference type="RuleBase" id="RU003744"/>
    </source>
</evidence>
<dbReference type="SUPFAM" id="SSF53850">
    <property type="entry name" value="Periplasmic binding protein-like II"/>
    <property type="match status" value="1"/>
</dbReference>
<dbReference type="GO" id="GO:0030313">
    <property type="term" value="C:cell envelope"/>
    <property type="evidence" value="ECO:0007669"/>
    <property type="project" value="UniProtKB-SubCell"/>
</dbReference>
<evidence type="ECO:0000256" key="2">
    <source>
        <dbReference type="ARBA" id="ARBA00010333"/>
    </source>
</evidence>
<comment type="similarity">
    <text evidence="2 4">Belongs to the bacterial solute-binding protein 3 family.</text>
</comment>
<comment type="subcellular location">
    <subcellularLocation>
        <location evidence="1">Cell envelope</location>
    </subcellularLocation>
</comment>
<evidence type="ECO:0000256" key="1">
    <source>
        <dbReference type="ARBA" id="ARBA00004196"/>
    </source>
</evidence>
<dbReference type="KEGG" id="lit:FPZ52_10595"/>
<evidence type="ECO:0000313" key="7">
    <source>
        <dbReference type="Proteomes" id="UP000318483"/>
    </source>
</evidence>
<gene>
    <name evidence="6" type="ORF">FPZ52_10595</name>
</gene>
<keyword evidence="3" id="KW-0732">Signal</keyword>
<dbReference type="InterPro" id="IPR018313">
    <property type="entry name" value="SBP_3_CS"/>
</dbReference>
<evidence type="ECO:0000259" key="5">
    <source>
        <dbReference type="SMART" id="SM00062"/>
    </source>
</evidence>
<protein>
    <submittedName>
        <fullName evidence="6">Amino acid ABC transporter substrate-binding protein</fullName>
    </submittedName>
</protein>
<dbReference type="OrthoDB" id="9814231at2"/>
<name>A0A5B8IWT3_9RHOB</name>
<dbReference type="AlphaFoldDB" id="A0A5B8IWT3"/>
<dbReference type="SMART" id="SM00062">
    <property type="entry name" value="PBPb"/>
    <property type="match status" value="1"/>
</dbReference>
<dbReference type="Gene3D" id="3.40.190.10">
    <property type="entry name" value="Periplasmic binding protein-like II"/>
    <property type="match status" value="2"/>
</dbReference>
<dbReference type="InterPro" id="IPR001638">
    <property type="entry name" value="Solute-binding_3/MltF_N"/>
</dbReference>
<sequence length="310" mass="33984">MTARAISVSWIVDWTKQRIEVGRWWIWPMTGAVSGRVSSDIVKIAPALFASAPRLLGVGVFLVVGASQGNADELRVAMLDENPPWEYIAEDGAAHGFEVEIIQAVADRLDVEVSFQPLPFAQVLDEVQAGEADLAIGSISVTEERMMRFDFSQPYFRTDVVIVAPVEAALVTEGQLFGWSVGYLAGASGEDLAYQYATALGLERVQPYSQASALFDALQAGEVRAVISEFASALHFVRMEPAYEIAMRASAGRDVALAMRLGFELNEELNDILSDMKRDGTMAEIYERWFDEPPAGDTVTLVPMDIPRAQ</sequence>
<dbReference type="PANTHER" id="PTHR35936:SF19">
    <property type="entry name" value="AMINO-ACID-BINDING PROTEIN YXEM-RELATED"/>
    <property type="match status" value="1"/>
</dbReference>
<keyword evidence="7" id="KW-1185">Reference proteome</keyword>
<accession>A0A5B8IWT3</accession>
<organism evidence="6 7">
    <name type="scientific">Qingshengfaniella alkalisoli</name>
    <dbReference type="NCBI Taxonomy" id="2599296"/>
    <lineage>
        <taxon>Bacteria</taxon>
        <taxon>Pseudomonadati</taxon>
        <taxon>Pseudomonadota</taxon>
        <taxon>Alphaproteobacteria</taxon>
        <taxon>Rhodobacterales</taxon>
        <taxon>Paracoccaceae</taxon>
        <taxon>Qingshengfaniella</taxon>
    </lineage>
</organism>
<dbReference type="PANTHER" id="PTHR35936">
    <property type="entry name" value="MEMBRANE-BOUND LYTIC MUREIN TRANSGLYCOSYLASE F"/>
    <property type="match status" value="1"/>
</dbReference>
<dbReference type="EMBL" id="CP042261">
    <property type="protein sequence ID" value="QDY70023.1"/>
    <property type="molecule type" value="Genomic_DNA"/>
</dbReference>
<evidence type="ECO:0000256" key="3">
    <source>
        <dbReference type="ARBA" id="ARBA00022729"/>
    </source>
</evidence>